<dbReference type="EMBL" id="CP107941">
    <property type="protein sequence ID" value="WUI83965.1"/>
    <property type="molecule type" value="Genomic_DNA"/>
</dbReference>
<evidence type="ECO:0000313" key="1">
    <source>
        <dbReference type="EMBL" id="WUI83965.1"/>
    </source>
</evidence>
<gene>
    <name evidence="1" type="ORF">OG375_06505</name>
</gene>
<evidence type="ECO:0000313" key="2">
    <source>
        <dbReference type="Proteomes" id="UP001346877"/>
    </source>
</evidence>
<dbReference type="RefSeq" id="WP_328373700.1">
    <property type="nucleotide sequence ID" value="NZ_CP107936.1"/>
</dbReference>
<organism evidence="1 2">
    <name type="scientific">Micromonospora zamorensis</name>
    <dbReference type="NCBI Taxonomy" id="709883"/>
    <lineage>
        <taxon>Bacteria</taxon>
        <taxon>Bacillati</taxon>
        <taxon>Actinomycetota</taxon>
        <taxon>Actinomycetes</taxon>
        <taxon>Micromonosporales</taxon>
        <taxon>Micromonosporaceae</taxon>
        <taxon>Micromonospora</taxon>
    </lineage>
</organism>
<accession>A0ABZ1PJK0</accession>
<proteinExistence type="predicted"/>
<dbReference type="Proteomes" id="UP001346877">
    <property type="component" value="Chromosome"/>
</dbReference>
<reference evidence="1 2" key="1">
    <citation type="submission" date="2022-10" db="EMBL/GenBank/DDBJ databases">
        <title>The complete genomes of actinobacterial strains from the NBC collection.</title>
        <authorList>
            <person name="Joergensen T.S."/>
            <person name="Alvarez Arevalo M."/>
            <person name="Sterndorff E.B."/>
            <person name="Faurdal D."/>
            <person name="Vuksanovic O."/>
            <person name="Mourched A.-S."/>
            <person name="Charusanti P."/>
            <person name="Shaw S."/>
            <person name="Blin K."/>
            <person name="Weber T."/>
        </authorList>
    </citation>
    <scope>NUCLEOTIDE SEQUENCE [LARGE SCALE GENOMIC DNA]</scope>
    <source>
        <strain evidence="1 2">NBC_00396</strain>
    </source>
</reference>
<sequence>MATDSVSNYKEFAHYITDESRPGVNYLPDIVTLQEAGTNVGGINSDSC</sequence>
<keyword evidence="2" id="KW-1185">Reference proteome</keyword>
<name>A0ABZ1PJK0_9ACTN</name>
<protein>
    <submittedName>
        <fullName evidence="1">Uncharacterized protein</fullName>
    </submittedName>
</protein>